<evidence type="ECO:0000256" key="1">
    <source>
        <dbReference type="ARBA" id="ARBA00023015"/>
    </source>
</evidence>
<dbReference type="EMBL" id="CP031036">
    <property type="protein sequence ID" value="QDZ19655.1"/>
    <property type="molecule type" value="Genomic_DNA"/>
</dbReference>
<dbReference type="STRING" id="1764295.A0A5B8MJ13"/>
<evidence type="ECO:0000313" key="9">
    <source>
        <dbReference type="EMBL" id="CAD9712663.1"/>
    </source>
</evidence>
<dbReference type="PANTHER" id="PTHR24326">
    <property type="entry name" value="HOMEOBOX-LEUCINE ZIPPER PROTEIN"/>
    <property type="match status" value="1"/>
</dbReference>
<dbReference type="SUPFAM" id="SSF46689">
    <property type="entry name" value="Homeodomain-like"/>
    <property type="match status" value="1"/>
</dbReference>
<comment type="similarity">
    <text evidence="3">Belongs to the HD-ZIP homeobox family. Class I subfamily.</text>
</comment>
<dbReference type="PROSITE" id="PS50071">
    <property type="entry name" value="HOMEOBOX_2"/>
    <property type="match status" value="1"/>
</dbReference>
<dbReference type="SMART" id="SM00389">
    <property type="entry name" value="HOX"/>
    <property type="match status" value="1"/>
</dbReference>
<dbReference type="AlphaFoldDB" id="A0A5B8MJ13"/>
<comment type="subcellular location">
    <subcellularLocation>
        <location evidence="4 5">Nucleus</location>
    </subcellularLocation>
</comment>
<name>A0A5B8MJ13_9CHLO</name>
<dbReference type="OrthoDB" id="6159439at2759"/>
<evidence type="ECO:0000259" key="8">
    <source>
        <dbReference type="PROSITE" id="PS50071"/>
    </source>
</evidence>
<feature type="region of interest" description="Disordered" evidence="7">
    <location>
        <begin position="1"/>
        <end position="25"/>
    </location>
</feature>
<dbReference type="Proteomes" id="UP000316726">
    <property type="component" value="Chromosome 3"/>
</dbReference>
<reference evidence="9" key="2">
    <citation type="submission" date="2021-01" db="EMBL/GenBank/DDBJ databases">
        <authorList>
            <person name="Corre E."/>
            <person name="Pelletier E."/>
            <person name="Niang G."/>
            <person name="Scheremetjew M."/>
            <person name="Finn R."/>
            <person name="Kale V."/>
            <person name="Holt S."/>
            <person name="Cochrane G."/>
            <person name="Meng A."/>
            <person name="Brown T."/>
            <person name="Cohen L."/>
        </authorList>
    </citation>
    <scope>NUCLEOTIDE SEQUENCE</scope>
    <source>
        <strain evidence="9">CCMP1205</strain>
    </source>
</reference>
<dbReference type="Gene3D" id="1.10.10.60">
    <property type="entry name" value="Homeodomain-like"/>
    <property type="match status" value="1"/>
</dbReference>
<feature type="compositionally biased region" description="Polar residues" evidence="7">
    <location>
        <begin position="299"/>
        <end position="309"/>
    </location>
</feature>
<evidence type="ECO:0000256" key="3">
    <source>
        <dbReference type="ARBA" id="ARBA00025748"/>
    </source>
</evidence>
<feature type="compositionally biased region" description="Low complexity" evidence="7">
    <location>
        <begin position="12"/>
        <end position="25"/>
    </location>
</feature>
<feature type="compositionally biased region" description="Polar residues" evidence="7">
    <location>
        <begin position="282"/>
        <end position="291"/>
    </location>
</feature>
<dbReference type="GO" id="GO:0005634">
    <property type="term" value="C:nucleus"/>
    <property type="evidence" value="ECO:0007669"/>
    <property type="project" value="UniProtKB-SubCell"/>
</dbReference>
<dbReference type="InterPro" id="IPR001356">
    <property type="entry name" value="HD"/>
</dbReference>
<evidence type="ECO:0000256" key="7">
    <source>
        <dbReference type="SAM" id="MobiDB-lite"/>
    </source>
</evidence>
<keyword evidence="11" id="KW-1185">Reference proteome</keyword>
<reference evidence="10 11" key="1">
    <citation type="submission" date="2018-07" db="EMBL/GenBank/DDBJ databases">
        <title>The complete nuclear genome of the prasinophyte Chloropicon primus (CCMP1205).</title>
        <authorList>
            <person name="Pombert J.-F."/>
            <person name="Otis C."/>
            <person name="Turmel M."/>
            <person name="Lemieux C."/>
        </authorList>
    </citation>
    <scope>NUCLEOTIDE SEQUENCE [LARGE SCALE GENOMIC DNA]</scope>
    <source>
        <strain evidence="10 11">CCMP1205</strain>
    </source>
</reference>
<evidence type="ECO:0000256" key="6">
    <source>
        <dbReference type="SAM" id="Coils"/>
    </source>
</evidence>
<keyword evidence="1" id="KW-0805">Transcription regulation</keyword>
<keyword evidence="2" id="KW-0804">Transcription</keyword>
<keyword evidence="4 5" id="KW-0371">Homeobox</keyword>
<dbReference type="InterPro" id="IPR009057">
    <property type="entry name" value="Homeodomain-like_sf"/>
</dbReference>
<dbReference type="InterPro" id="IPR045224">
    <property type="entry name" value="HDZip_class_I_plant"/>
</dbReference>
<feature type="coiled-coil region" evidence="6">
    <location>
        <begin position="182"/>
        <end position="216"/>
    </location>
</feature>
<dbReference type="GO" id="GO:0045893">
    <property type="term" value="P:positive regulation of DNA-templated transcription"/>
    <property type="evidence" value="ECO:0007669"/>
    <property type="project" value="TreeGrafter"/>
</dbReference>
<keyword evidence="6" id="KW-0175">Coiled coil</keyword>
<dbReference type="PANTHER" id="PTHR24326:SF606">
    <property type="entry name" value="HOMEOBOX-LEUCINE ZIPPER PROTEIN ATHB-54"/>
    <property type="match status" value="1"/>
</dbReference>
<keyword evidence="4 5" id="KW-0539">Nucleus</keyword>
<evidence type="ECO:0000313" key="10">
    <source>
        <dbReference type="EMBL" id="QDZ19655.1"/>
    </source>
</evidence>
<dbReference type="GO" id="GO:0003700">
    <property type="term" value="F:DNA-binding transcription factor activity"/>
    <property type="evidence" value="ECO:0007669"/>
    <property type="project" value="InterPro"/>
</dbReference>
<evidence type="ECO:0000313" key="11">
    <source>
        <dbReference type="Proteomes" id="UP000316726"/>
    </source>
</evidence>
<feature type="compositionally biased region" description="Basic and acidic residues" evidence="7">
    <location>
        <begin position="312"/>
        <end position="328"/>
    </location>
</feature>
<feature type="region of interest" description="Disordered" evidence="7">
    <location>
        <begin position="270"/>
        <end position="328"/>
    </location>
</feature>
<dbReference type="CDD" id="cd00086">
    <property type="entry name" value="homeodomain"/>
    <property type="match status" value="1"/>
</dbReference>
<organism evidence="10 11">
    <name type="scientific">Chloropicon primus</name>
    <dbReference type="NCBI Taxonomy" id="1764295"/>
    <lineage>
        <taxon>Eukaryota</taxon>
        <taxon>Viridiplantae</taxon>
        <taxon>Chlorophyta</taxon>
        <taxon>Chloropicophyceae</taxon>
        <taxon>Chloropicales</taxon>
        <taxon>Chloropicaceae</taxon>
        <taxon>Chloropicon</taxon>
    </lineage>
</organism>
<evidence type="ECO:0000256" key="2">
    <source>
        <dbReference type="ARBA" id="ARBA00023163"/>
    </source>
</evidence>
<feature type="domain" description="Homeobox" evidence="8">
    <location>
        <begin position="133"/>
        <end position="183"/>
    </location>
</feature>
<dbReference type="Pfam" id="PF00046">
    <property type="entry name" value="Homeodomain"/>
    <property type="match status" value="1"/>
</dbReference>
<proteinExistence type="inferred from homology"/>
<evidence type="ECO:0000256" key="4">
    <source>
        <dbReference type="PROSITE-ProRule" id="PRU00108"/>
    </source>
</evidence>
<protein>
    <recommendedName>
        <fullName evidence="8">Homeobox domain-containing protein</fullName>
    </recommendedName>
</protein>
<evidence type="ECO:0000256" key="5">
    <source>
        <dbReference type="RuleBase" id="RU000682"/>
    </source>
</evidence>
<feature type="DNA-binding region" description="Homeobox" evidence="4">
    <location>
        <begin position="135"/>
        <end position="184"/>
    </location>
</feature>
<sequence>MDPLSKLLSDIGPAGAPAASSAGTSAAAAAAALHQPSTAVDVELGNPIFQQPLAAATTTSLLAALKQASDVPVAGVATTTTSNPFNHPLAGAKRPLQDPSAAVVLPLPQAHCAQASSGDHNKTTSSSSGRRRSTQQLEVLESVFELCPNPTEARRKQLGQMLNMEERQVVIWFQNKRQRVRSKQKEQEHHTLRQQHAALKVELQKEKARERALEQENSMLKSWMGEKVKKMDDLRKASSELLVQYYRKKGVKDDSELPDGLAEALKIPIKAEGNEGNEGNNQAAVVTESPSPKTPLNMLGSNPSGQGPATQAKEEGGDKTQEEVKSEP</sequence>
<accession>A0A5B8MJ13</accession>
<keyword evidence="4 5" id="KW-0238">DNA-binding</keyword>
<gene>
    <name evidence="10" type="ORF">A3770_03p21730</name>
    <name evidence="9" type="ORF">CPRI1469_LOCUS1504</name>
</gene>
<feature type="region of interest" description="Disordered" evidence="7">
    <location>
        <begin position="111"/>
        <end position="134"/>
    </location>
</feature>
<dbReference type="EMBL" id="HBHL01002519">
    <property type="protein sequence ID" value="CAD9712663.1"/>
    <property type="molecule type" value="Transcribed_RNA"/>
</dbReference>
<dbReference type="GO" id="GO:0043565">
    <property type="term" value="F:sequence-specific DNA binding"/>
    <property type="evidence" value="ECO:0007669"/>
    <property type="project" value="TreeGrafter"/>
</dbReference>